<accession>A0A3B0T600</accession>
<dbReference type="AlphaFoldDB" id="A0A3B0T600"/>
<dbReference type="InterPro" id="IPR029062">
    <property type="entry name" value="Class_I_gatase-like"/>
</dbReference>
<dbReference type="EMBL" id="UOEM01000041">
    <property type="protein sequence ID" value="VAW12300.1"/>
    <property type="molecule type" value="Genomic_DNA"/>
</dbReference>
<dbReference type="Gene3D" id="3.40.50.10320">
    <property type="entry name" value="LmbE-like"/>
    <property type="match status" value="1"/>
</dbReference>
<gene>
    <name evidence="1" type="ORF">MNBD_ALPHA09-1168</name>
</gene>
<organism evidence="1">
    <name type="scientific">hydrothermal vent metagenome</name>
    <dbReference type="NCBI Taxonomy" id="652676"/>
    <lineage>
        <taxon>unclassified sequences</taxon>
        <taxon>metagenomes</taxon>
        <taxon>ecological metagenomes</taxon>
    </lineage>
</organism>
<dbReference type="Pfam" id="PF02585">
    <property type="entry name" value="PIG-L"/>
    <property type="match status" value="1"/>
</dbReference>
<sequence>MGLSDIVRIDRQRANPRITRLWKAMRPLGSVASFLNTGAHPDDETSAMLAGLAYRDGLRIAYACANRGEGGQNEIGTERGADLGAVRTVEMERAADQLGMGLYWLSTSPEDPIFDFGFSKSGTETFGHWGQERTVAALVRIIRFERPDIVCPTFLDVPGQHGHHRAMTEATQDAVALAADPAAFPEQIGAGLTPWQVSKLYLPAWSGGGRSYDDTVPPPEPTIEVQSGDFDPILGATYSQIGEWSRAWHMTQAMGRWIPAGPQSWPLHRAFAAPGMPDSETKITDGLPTSLADLAGRADTVAMGRLLEAASGAIAAICTIWPDYDAIARTSAIAYNAVRTARRSLNRREAALFGHRLAAKEIQLARVAAIAGGLEVRLVPGCGLTSPGGTVAVTAQTAIDQGAIDGDASLEITAPERWRVERKGDGFEISLPEDTPPSDPYPQRYEPGGGTDAVCGRAGFAIDGTDIEVPVPLEIPIQVLPARSVRLEPGYAVVNLATAPKDAGFSIRLEDNAGQQTSCTVSLARAGGWTARFDGAPGAKVKIAGGATATGRLNTKTTPKPGLAELAVTLDGRPASTLYRGVHPHIGKVFRSAPAVLRVLTLRADLRSGLRIAYAGGGNDAVDDSLRALGGQVQTLGPDRLAQADLADFDTIVVGIFAFGTRADLAARRADLHQWVREGGNLVTLYHRPWDNWQPEATPPAHLEIGQPSLRWRVTDAAAKVKVLAPKHPLLTGPNKITAADWSGWVKERGLYFACGWDDAYEALIEIADPDEPPHKGALLSARIGKGRHTHVSLILHHQMDNLVPGAFRIMANLVSARGGAMQ</sequence>
<dbReference type="SUPFAM" id="SSF52317">
    <property type="entry name" value="Class I glutamine amidotransferase-like"/>
    <property type="match status" value="1"/>
</dbReference>
<reference evidence="1" key="1">
    <citation type="submission" date="2018-06" db="EMBL/GenBank/DDBJ databases">
        <authorList>
            <person name="Zhirakovskaya E."/>
        </authorList>
    </citation>
    <scope>NUCLEOTIDE SEQUENCE</scope>
</reference>
<dbReference type="InterPro" id="IPR003737">
    <property type="entry name" value="GlcNAc_PI_deacetylase-related"/>
</dbReference>
<dbReference type="InterPro" id="IPR024078">
    <property type="entry name" value="LmbE-like_dom_sf"/>
</dbReference>
<evidence type="ECO:0000313" key="1">
    <source>
        <dbReference type="EMBL" id="VAW12300.1"/>
    </source>
</evidence>
<name>A0A3B0T600_9ZZZZ</name>
<protein>
    <recommendedName>
        <fullName evidence="2">PIG-L family deacetylase</fullName>
    </recommendedName>
</protein>
<dbReference type="SUPFAM" id="SSF102588">
    <property type="entry name" value="LmbE-like"/>
    <property type="match status" value="1"/>
</dbReference>
<proteinExistence type="predicted"/>
<dbReference type="Gene3D" id="3.40.50.880">
    <property type="match status" value="1"/>
</dbReference>
<evidence type="ECO:0008006" key="2">
    <source>
        <dbReference type="Google" id="ProtNLM"/>
    </source>
</evidence>